<accession>A0A6A6F1A9</accession>
<organism evidence="1 2">
    <name type="scientific">Zopfia rhizophila CBS 207.26</name>
    <dbReference type="NCBI Taxonomy" id="1314779"/>
    <lineage>
        <taxon>Eukaryota</taxon>
        <taxon>Fungi</taxon>
        <taxon>Dikarya</taxon>
        <taxon>Ascomycota</taxon>
        <taxon>Pezizomycotina</taxon>
        <taxon>Dothideomycetes</taxon>
        <taxon>Dothideomycetes incertae sedis</taxon>
        <taxon>Zopfiaceae</taxon>
        <taxon>Zopfia</taxon>
    </lineage>
</organism>
<evidence type="ECO:0000313" key="1">
    <source>
        <dbReference type="EMBL" id="KAF2195916.1"/>
    </source>
</evidence>
<protein>
    <submittedName>
        <fullName evidence="1">Uncharacterized protein</fullName>
    </submittedName>
</protein>
<keyword evidence="2" id="KW-1185">Reference proteome</keyword>
<reference evidence="1" key="1">
    <citation type="journal article" date="2020" name="Stud. Mycol.">
        <title>101 Dothideomycetes genomes: a test case for predicting lifestyles and emergence of pathogens.</title>
        <authorList>
            <person name="Haridas S."/>
            <person name="Albert R."/>
            <person name="Binder M."/>
            <person name="Bloem J."/>
            <person name="Labutti K."/>
            <person name="Salamov A."/>
            <person name="Andreopoulos B."/>
            <person name="Baker S."/>
            <person name="Barry K."/>
            <person name="Bills G."/>
            <person name="Bluhm B."/>
            <person name="Cannon C."/>
            <person name="Castanera R."/>
            <person name="Culley D."/>
            <person name="Daum C."/>
            <person name="Ezra D."/>
            <person name="Gonzalez J."/>
            <person name="Henrissat B."/>
            <person name="Kuo A."/>
            <person name="Liang C."/>
            <person name="Lipzen A."/>
            <person name="Lutzoni F."/>
            <person name="Magnuson J."/>
            <person name="Mondo S."/>
            <person name="Nolan M."/>
            <person name="Ohm R."/>
            <person name="Pangilinan J."/>
            <person name="Park H.-J."/>
            <person name="Ramirez L."/>
            <person name="Alfaro M."/>
            <person name="Sun H."/>
            <person name="Tritt A."/>
            <person name="Yoshinaga Y."/>
            <person name="Zwiers L.-H."/>
            <person name="Turgeon B."/>
            <person name="Goodwin S."/>
            <person name="Spatafora J."/>
            <person name="Crous P."/>
            <person name="Grigoriev I."/>
        </authorList>
    </citation>
    <scope>NUCLEOTIDE SEQUENCE</scope>
    <source>
        <strain evidence="1">CBS 207.26</strain>
    </source>
</reference>
<name>A0A6A6F1A9_9PEZI</name>
<dbReference type="AlphaFoldDB" id="A0A6A6F1A9"/>
<evidence type="ECO:0000313" key="2">
    <source>
        <dbReference type="Proteomes" id="UP000800200"/>
    </source>
</evidence>
<dbReference type="Proteomes" id="UP000800200">
    <property type="component" value="Unassembled WGS sequence"/>
</dbReference>
<dbReference type="EMBL" id="ML994610">
    <property type="protein sequence ID" value="KAF2195916.1"/>
    <property type="molecule type" value="Genomic_DNA"/>
</dbReference>
<sequence>MPDAVYPLRATGMATLKPLVEQSLRNTEMNVLLKGGLLRERANTDQTNQISERHCDHSEVFSAFQKRSVLLLHMLRLSTVNILHRSVLAAMSASGSAGIRDLVGTAEDAKAYEEHYLVATQQSSCIAAILTTDVSIRKHCWLTIDSSNGGALSFSDNAASNVAPC</sequence>
<proteinExistence type="predicted"/>
<gene>
    <name evidence="1" type="ORF">K469DRAFT_682149</name>
</gene>